<dbReference type="STRING" id="77020.A0A0M9VQI3"/>
<protein>
    <submittedName>
        <fullName evidence="4">Uncharacterized protein</fullName>
    </submittedName>
</protein>
<gene>
    <name evidence="4" type="ORF">Malapachy_2301</name>
</gene>
<dbReference type="Pfam" id="PF20446">
    <property type="entry name" value="ABC_N"/>
    <property type="match status" value="1"/>
</dbReference>
<dbReference type="Pfam" id="PF09818">
    <property type="entry name" value="ABC_ATPase"/>
    <property type="match status" value="1"/>
</dbReference>
<feature type="domain" description="ATPase of the ABC class C-terminal" evidence="1">
    <location>
        <begin position="190"/>
        <end position="442"/>
    </location>
</feature>
<dbReference type="SUPFAM" id="SSF52540">
    <property type="entry name" value="P-loop containing nucleoside triphosphate hydrolases"/>
    <property type="match status" value="1"/>
</dbReference>
<dbReference type="Pfam" id="PF21117">
    <property type="entry name" value="MRB1590_C"/>
    <property type="match status" value="1"/>
</dbReference>
<dbReference type="InterPro" id="IPR049069">
    <property type="entry name" value="MRB1590-like_C"/>
</dbReference>
<dbReference type="InterPro" id="IPR046833">
    <property type="entry name" value="ABC_N"/>
</dbReference>
<dbReference type="AlphaFoldDB" id="A0A0M9VQI3"/>
<dbReference type="VEuPathDB" id="FungiDB:Malapachy_2301"/>
<dbReference type="Gene3D" id="3.40.50.300">
    <property type="entry name" value="P-loop containing nucleotide triphosphate hydrolases"/>
    <property type="match status" value="1"/>
</dbReference>
<dbReference type="Proteomes" id="UP000037751">
    <property type="component" value="Unassembled WGS sequence"/>
</dbReference>
<dbReference type="OrthoDB" id="189459at2759"/>
<feature type="domain" description="ATPase of the ABC class N-terminal" evidence="2">
    <location>
        <begin position="18"/>
        <end position="183"/>
    </location>
</feature>
<feature type="domain" description="MRB1590-like C-terminal" evidence="3">
    <location>
        <begin position="467"/>
        <end position="564"/>
    </location>
</feature>
<dbReference type="InterPro" id="IPR019195">
    <property type="entry name" value="ABC_ATPase_put"/>
</dbReference>
<dbReference type="PANTHER" id="PTHR38149:SF1">
    <property type="entry name" value="ATPASE"/>
    <property type="match status" value="1"/>
</dbReference>
<proteinExistence type="predicted"/>
<organism evidence="4 5">
    <name type="scientific">Malassezia pachydermatis</name>
    <dbReference type="NCBI Taxonomy" id="77020"/>
    <lineage>
        <taxon>Eukaryota</taxon>
        <taxon>Fungi</taxon>
        <taxon>Dikarya</taxon>
        <taxon>Basidiomycota</taxon>
        <taxon>Ustilaginomycotina</taxon>
        <taxon>Malasseziomycetes</taxon>
        <taxon>Malasseziales</taxon>
        <taxon>Malasseziaceae</taxon>
        <taxon>Malassezia</taxon>
    </lineage>
</organism>
<evidence type="ECO:0000313" key="5">
    <source>
        <dbReference type="Proteomes" id="UP000037751"/>
    </source>
</evidence>
<evidence type="ECO:0000259" key="3">
    <source>
        <dbReference type="Pfam" id="PF21117"/>
    </source>
</evidence>
<keyword evidence="5" id="KW-1185">Reference proteome</keyword>
<comment type="caution">
    <text evidence="4">The sequence shown here is derived from an EMBL/GenBank/DDBJ whole genome shotgun (WGS) entry which is preliminary data.</text>
</comment>
<dbReference type="PANTHER" id="PTHR38149">
    <property type="entry name" value="ATPASE"/>
    <property type="match status" value="1"/>
</dbReference>
<name>A0A0M9VQI3_9BASI</name>
<dbReference type="EMBL" id="LGAV01000002">
    <property type="protein sequence ID" value="KOS15382.1"/>
    <property type="molecule type" value="Genomic_DNA"/>
</dbReference>
<evidence type="ECO:0000313" key="4">
    <source>
        <dbReference type="EMBL" id="KOS15382.1"/>
    </source>
</evidence>
<dbReference type="InterPro" id="IPR027417">
    <property type="entry name" value="P-loop_NTPase"/>
</dbReference>
<evidence type="ECO:0000259" key="1">
    <source>
        <dbReference type="Pfam" id="PF09818"/>
    </source>
</evidence>
<dbReference type="RefSeq" id="XP_017993014.1">
    <property type="nucleotide sequence ID" value="XM_018136793.1"/>
</dbReference>
<evidence type="ECO:0000259" key="2">
    <source>
        <dbReference type="Pfam" id="PF20446"/>
    </source>
</evidence>
<dbReference type="InterPro" id="IPR046834">
    <property type="entry name" value="ABC_ATPase_C"/>
</dbReference>
<accession>A0A0M9VQI3</accession>
<sequence length="567" mass="61849">MEDEALKYKSPSVAGKLQLEAWLHAHDHRPYPAYHDIEGSWAFSGFTFFLDHAQADPYALPSKARVRVSHADAQFPPDMLVSSVRRTALADFLLRRIYEECMQRRYDVKLGGQGWAGGKGGQIQVDEPGQYVLERTAVVVDEHGIEVRFLVGLPARGRSIMGAFAASLLCEKVPRLVERGLYYTSYEPSALWAHIHGVEDQSALREQLSSLGLRGDSDLPADECVAFTSPPSLQVSISVPHAGTIHGMGIRAGSLYVCVGGGFHGKSTFLSAMALGSYNFVPGDGREFVCTSPHVATVRSEDGRAVHNVCIDPFISNLPNGSDTQSFSTANASGSTSCAAALMEALELGADLLVLDEDTTASNFLVRDALMQALVTSEPITPLVMHIRPLLAQTGVSVLLVSGASSAFLPVADVVVQMDRYEMKDVTMHAKTLCEAQHVEPAPSSSKAVFASLPTRTFSMPLSLDKSSTKHRHAIHVGQDVWDLHAIPQLVHPSQTRAIEALARRWSASTSTTVSLRTLLDEVERELDTHGVDALMDRWPNGFYARPRRLDIGSALNRLRHIKFQST</sequence>
<dbReference type="GeneID" id="28728668"/>
<reference evidence="4 5" key="1">
    <citation type="submission" date="2015-07" db="EMBL/GenBank/DDBJ databases">
        <title>Draft Genome Sequence of Malassezia furfur CBS1878 and Malassezia pachydermatis CBS1879.</title>
        <authorList>
            <person name="Triana S."/>
            <person name="Ohm R."/>
            <person name="Gonzalez A."/>
            <person name="DeCock H."/>
            <person name="Restrepo S."/>
            <person name="Celis A."/>
        </authorList>
    </citation>
    <scope>NUCLEOTIDE SEQUENCE [LARGE SCALE GENOMIC DNA]</scope>
    <source>
        <strain evidence="4 5">CBS 1879</strain>
    </source>
</reference>